<evidence type="ECO:0000256" key="1">
    <source>
        <dbReference type="SAM" id="MobiDB-lite"/>
    </source>
</evidence>
<feature type="region of interest" description="Disordered" evidence="1">
    <location>
        <begin position="88"/>
        <end position="117"/>
    </location>
</feature>
<accession>A0ABV4D845</accession>
<evidence type="ECO:0000313" key="3">
    <source>
        <dbReference type="Proteomes" id="UP001565242"/>
    </source>
</evidence>
<dbReference type="Proteomes" id="UP001565242">
    <property type="component" value="Unassembled WGS sequence"/>
</dbReference>
<protein>
    <submittedName>
        <fullName evidence="2">Uncharacterized protein</fullName>
    </submittedName>
</protein>
<proteinExistence type="predicted"/>
<keyword evidence="3" id="KW-1185">Reference proteome</keyword>
<sequence length="117" mass="13814">MSEKKVELSRSIQSKEEEIQDFNRIKQGFLEVVSDFSRTVKQTQEILMENHEAGTDSDDFEAKQAFENEQLFLQETVRKTQMLEADLEEESQKHLHQLQKDLDDLEGQKRKEEANVR</sequence>
<feature type="compositionally biased region" description="Basic and acidic residues" evidence="1">
    <location>
        <begin position="90"/>
        <end position="117"/>
    </location>
</feature>
<evidence type="ECO:0000313" key="2">
    <source>
        <dbReference type="EMBL" id="MEY8537600.1"/>
    </source>
</evidence>
<organism evidence="2 3">
    <name type="scientific">Lactococcus muris</name>
    <dbReference type="NCBI Taxonomy" id="2941330"/>
    <lineage>
        <taxon>Bacteria</taxon>
        <taxon>Bacillati</taxon>
        <taxon>Bacillota</taxon>
        <taxon>Bacilli</taxon>
        <taxon>Lactobacillales</taxon>
        <taxon>Streptococcaceae</taxon>
        <taxon>Lactococcus</taxon>
    </lineage>
</organism>
<comment type="caution">
    <text evidence="2">The sequence shown here is derived from an EMBL/GenBank/DDBJ whole genome shotgun (WGS) entry which is preliminary data.</text>
</comment>
<name>A0ABV4D845_9LACT</name>
<dbReference type="EMBL" id="JBCLSQ010000007">
    <property type="protein sequence ID" value="MEY8537600.1"/>
    <property type="molecule type" value="Genomic_DNA"/>
</dbReference>
<gene>
    <name evidence="2" type="ORF">AALM99_03930</name>
</gene>
<reference evidence="2 3" key="1">
    <citation type="submission" date="2024-03" db="EMBL/GenBank/DDBJ databases">
        <title>Mouse gut bacterial collection (mGBC) of GemPharmatech.</title>
        <authorList>
            <person name="He Y."/>
            <person name="Dong L."/>
            <person name="Wu D."/>
            <person name="Gao X."/>
            <person name="Lin Z."/>
        </authorList>
    </citation>
    <scope>NUCLEOTIDE SEQUENCE [LARGE SCALE GENOMIC DNA]</scope>
    <source>
        <strain evidence="2 3">20-218</strain>
    </source>
</reference>
<dbReference type="RefSeq" id="WP_369917938.1">
    <property type="nucleotide sequence ID" value="NZ_JBCLSQ010000007.1"/>
</dbReference>